<sequence length="62" mass="7197">MLTAREPWKRSEKRAKGPFESNLDHEYLSKIDSFMQPPEPGIEPFLILTDTRELNSSQTDAF</sequence>
<reference evidence="1" key="2">
    <citation type="journal article" date="2021" name="J Anim Sci Technol">
        <title>Complete genome sequence of Paenibacillus konkukensis sp. nov. SK3146 as a potential probiotic strain.</title>
        <authorList>
            <person name="Jung H.I."/>
            <person name="Park S."/>
            <person name="Niu K.M."/>
            <person name="Lee S.W."/>
            <person name="Kothari D."/>
            <person name="Yi K.J."/>
            <person name="Kim S.K."/>
        </authorList>
    </citation>
    <scope>NUCLEOTIDE SEQUENCE</scope>
    <source>
        <strain evidence="1">SK3146</strain>
    </source>
</reference>
<accession>A0ABY4RMR2</accession>
<dbReference type="EMBL" id="CP027059">
    <property type="protein sequence ID" value="UQZ82843.1"/>
    <property type="molecule type" value="Genomic_DNA"/>
</dbReference>
<protein>
    <submittedName>
        <fullName evidence="1">Uncharacterized protein</fullName>
    </submittedName>
</protein>
<dbReference type="Proteomes" id="UP001057134">
    <property type="component" value="Chromosome"/>
</dbReference>
<proteinExistence type="predicted"/>
<organism evidence="1 2">
    <name type="scientific">Paenibacillus konkukensis</name>
    <dbReference type="NCBI Taxonomy" id="2020716"/>
    <lineage>
        <taxon>Bacteria</taxon>
        <taxon>Bacillati</taxon>
        <taxon>Bacillota</taxon>
        <taxon>Bacilli</taxon>
        <taxon>Bacillales</taxon>
        <taxon>Paenibacillaceae</taxon>
        <taxon>Paenibacillus</taxon>
    </lineage>
</organism>
<evidence type="ECO:0000313" key="1">
    <source>
        <dbReference type="EMBL" id="UQZ82843.1"/>
    </source>
</evidence>
<name>A0ABY4RMR2_9BACL</name>
<evidence type="ECO:0000313" key="2">
    <source>
        <dbReference type="Proteomes" id="UP001057134"/>
    </source>
</evidence>
<reference evidence="1" key="1">
    <citation type="submission" date="2018-02" db="EMBL/GenBank/DDBJ databases">
        <authorList>
            <person name="Kim S.-K."/>
            <person name="Jung H.-I."/>
            <person name="Lee S.-W."/>
        </authorList>
    </citation>
    <scope>NUCLEOTIDE SEQUENCE</scope>
    <source>
        <strain evidence="1">SK3146</strain>
    </source>
</reference>
<gene>
    <name evidence="1" type="ORF">SK3146_02003</name>
</gene>
<keyword evidence="2" id="KW-1185">Reference proteome</keyword>